<keyword evidence="2" id="KW-1185">Reference proteome</keyword>
<proteinExistence type="predicted"/>
<protein>
    <submittedName>
        <fullName evidence="1">Uncharacterized protein</fullName>
    </submittedName>
</protein>
<evidence type="ECO:0000313" key="1">
    <source>
        <dbReference type="EMBL" id="KAK8059345.1"/>
    </source>
</evidence>
<gene>
    <name evidence="1" type="ORF">PG996_009275</name>
</gene>
<accession>A0ABR1UMQ6</accession>
<dbReference type="EMBL" id="JAQQWM010000006">
    <property type="protein sequence ID" value="KAK8059345.1"/>
    <property type="molecule type" value="Genomic_DNA"/>
</dbReference>
<comment type="caution">
    <text evidence="1">The sequence shown here is derived from an EMBL/GenBank/DDBJ whole genome shotgun (WGS) entry which is preliminary data.</text>
</comment>
<organism evidence="1 2">
    <name type="scientific">Apiospora saccharicola</name>
    <dbReference type="NCBI Taxonomy" id="335842"/>
    <lineage>
        <taxon>Eukaryota</taxon>
        <taxon>Fungi</taxon>
        <taxon>Dikarya</taxon>
        <taxon>Ascomycota</taxon>
        <taxon>Pezizomycotina</taxon>
        <taxon>Sordariomycetes</taxon>
        <taxon>Xylariomycetidae</taxon>
        <taxon>Amphisphaeriales</taxon>
        <taxon>Apiosporaceae</taxon>
        <taxon>Apiospora</taxon>
    </lineage>
</organism>
<sequence>MKLQATSHWPIGMQAPSCDDNTTGNQLCPPPPPPPPPYSFTVLCGIPILETLKTPKTRRLEKQPISRLHRHLQQPLQVQSATPLAHRLDVDRVPLDKLDLDLCRFAPSPERRLVPRGVAVAVLRAVADLGRLLERRRLVHAVGEPGPVGVADDFHGVVGVLTAQRERVDEVLEAELRVFVVYARGAAARF</sequence>
<evidence type="ECO:0000313" key="2">
    <source>
        <dbReference type="Proteomes" id="UP001446871"/>
    </source>
</evidence>
<reference evidence="1 2" key="1">
    <citation type="submission" date="2023-01" db="EMBL/GenBank/DDBJ databases">
        <title>Analysis of 21 Apiospora genomes using comparative genomics revels a genus with tremendous synthesis potential of carbohydrate active enzymes and secondary metabolites.</title>
        <authorList>
            <person name="Sorensen T."/>
        </authorList>
    </citation>
    <scope>NUCLEOTIDE SEQUENCE [LARGE SCALE GENOMIC DNA]</scope>
    <source>
        <strain evidence="1 2">CBS 83171</strain>
    </source>
</reference>
<dbReference type="Proteomes" id="UP001446871">
    <property type="component" value="Unassembled WGS sequence"/>
</dbReference>
<name>A0ABR1UMQ6_9PEZI</name>